<dbReference type="GO" id="GO:0004553">
    <property type="term" value="F:hydrolase activity, hydrolyzing O-glycosyl compounds"/>
    <property type="evidence" value="ECO:0007669"/>
    <property type="project" value="UniProtKB-ARBA"/>
</dbReference>
<dbReference type="GO" id="GO:0005975">
    <property type="term" value="P:carbohydrate metabolic process"/>
    <property type="evidence" value="ECO:0007669"/>
    <property type="project" value="UniProtKB-ARBA"/>
</dbReference>
<dbReference type="PANTHER" id="PTHR12223">
    <property type="entry name" value="VESICULAR MANNOSE-BINDING LECTIN"/>
    <property type="match status" value="1"/>
</dbReference>
<reference evidence="1 2" key="1">
    <citation type="submission" date="2018-07" db="EMBL/GenBank/DDBJ databases">
        <title>Genomic Encyclopedia of Type Strains, Phase IV (KMG-IV): sequencing the most valuable type-strain genomes for metagenomic binning, comparative biology and taxonomic classification.</title>
        <authorList>
            <person name="Goeker M."/>
        </authorList>
    </citation>
    <scope>NUCLEOTIDE SEQUENCE [LARGE SCALE GENOMIC DNA]</scope>
    <source>
        <strain evidence="1 2">DSM 4134</strain>
    </source>
</reference>
<sequence length="239" mass="27449">MRLMIFTAVLLGTYFAKAQYYFLGTAAPMQDGCIQLTPDQPYAEGLAYNHSPLDLTRFFEIQFDLYLGDKDEGADGITFVIHNDQRGYDAYGQWGECMGYGQFNPFSQGVGIAPSVAVEFDTYPNSVQNDPMCDHVAYLENGVSRHQESWFGSDSTYNIEDDYLHDFRFRWRPEDQLIQVFWDGREVVRRKRDLINDVFGGATQVIWGFTASTGRAHNFQYFCLRKFAGYVRVETDKNG</sequence>
<dbReference type="GO" id="GO:0030246">
    <property type="term" value="F:carbohydrate binding"/>
    <property type="evidence" value="ECO:0007669"/>
    <property type="project" value="UniProtKB-KW"/>
</dbReference>
<dbReference type="RefSeq" id="WP_115866504.1">
    <property type="nucleotide sequence ID" value="NZ_QREG01000001.1"/>
</dbReference>
<dbReference type="InterPro" id="IPR051136">
    <property type="entry name" value="Intracellular_Lectin-GPT"/>
</dbReference>
<gene>
    <name evidence="1" type="ORF">C7460_101111</name>
</gene>
<dbReference type="Pfam" id="PF18483">
    <property type="entry name" value="Lectin_L-type_dom"/>
    <property type="match status" value="1"/>
</dbReference>
<dbReference type="InterPro" id="IPR019825">
    <property type="entry name" value="Lectin_legB_Mn/Ca_BS"/>
</dbReference>
<dbReference type="Proteomes" id="UP000256779">
    <property type="component" value="Unassembled WGS sequence"/>
</dbReference>
<dbReference type="EMBL" id="QREG01000001">
    <property type="protein sequence ID" value="REE05594.1"/>
    <property type="molecule type" value="Genomic_DNA"/>
</dbReference>
<dbReference type="Gene3D" id="2.60.120.200">
    <property type="match status" value="1"/>
</dbReference>
<name>A0A3D9LGK8_MARFU</name>
<dbReference type="AlphaFoldDB" id="A0A3D9LGK8"/>
<protein>
    <submittedName>
        <fullName evidence="1">Legume-like lectin family protein</fullName>
    </submittedName>
</protein>
<keyword evidence="2" id="KW-1185">Reference proteome</keyword>
<comment type="caution">
    <text evidence="1">The sequence shown here is derived from an EMBL/GenBank/DDBJ whole genome shotgun (WGS) entry which is preliminary data.</text>
</comment>
<evidence type="ECO:0000313" key="2">
    <source>
        <dbReference type="Proteomes" id="UP000256779"/>
    </source>
</evidence>
<dbReference type="PROSITE" id="PS00307">
    <property type="entry name" value="LECTIN_LEGUME_BETA"/>
    <property type="match status" value="1"/>
</dbReference>
<organism evidence="1 2">
    <name type="scientific">Marinoscillum furvescens DSM 4134</name>
    <dbReference type="NCBI Taxonomy" id="1122208"/>
    <lineage>
        <taxon>Bacteria</taxon>
        <taxon>Pseudomonadati</taxon>
        <taxon>Bacteroidota</taxon>
        <taxon>Cytophagia</taxon>
        <taxon>Cytophagales</taxon>
        <taxon>Reichenbachiellaceae</taxon>
        <taxon>Marinoscillum</taxon>
    </lineage>
</organism>
<keyword evidence="1" id="KW-0430">Lectin</keyword>
<dbReference type="InterPro" id="IPR056573">
    <property type="entry name" value="Lectin_L-type_dom"/>
</dbReference>
<evidence type="ECO:0000313" key="1">
    <source>
        <dbReference type="EMBL" id="REE05594.1"/>
    </source>
</evidence>
<dbReference type="OrthoDB" id="1521709at2"/>
<proteinExistence type="predicted"/>
<dbReference type="CDD" id="cd01951">
    <property type="entry name" value="lectin_L-type"/>
    <property type="match status" value="1"/>
</dbReference>
<accession>A0A3D9LGK8</accession>
<dbReference type="InterPro" id="IPR013320">
    <property type="entry name" value="ConA-like_dom_sf"/>
</dbReference>
<dbReference type="SUPFAM" id="SSF49899">
    <property type="entry name" value="Concanavalin A-like lectins/glucanases"/>
    <property type="match status" value="1"/>
</dbReference>